<protein>
    <submittedName>
        <fullName evidence="1">Uncharacterized protein</fullName>
    </submittedName>
</protein>
<organism evidence="1 2">
    <name type="scientific">Stygiolobus caldivivus</name>
    <dbReference type="NCBI Taxonomy" id="2824673"/>
    <lineage>
        <taxon>Archaea</taxon>
        <taxon>Thermoproteota</taxon>
        <taxon>Thermoprotei</taxon>
        <taxon>Sulfolobales</taxon>
        <taxon>Sulfolobaceae</taxon>
        <taxon>Stygiolobus</taxon>
    </lineage>
</organism>
<evidence type="ECO:0000313" key="1">
    <source>
        <dbReference type="EMBL" id="BCU70992.1"/>
    </source>
</evidence>
<gene>
    <name evidence="1" type="ORF">KN1_22890</name>
</gene>
<dbReference type="Proteomes" id="UP000825123">
    <property type="component" value="Chromosome"/>
</dbReference>
<proteinExistence type="predicted"/>
<keyword evidence="2" id="KW-1185">Reference proteome</keyword>
<dbReference type="EMBL" id="AP024597">
    <property type="protein sequence ID" value="BCU70992.1"/>
    <property type="molecule type" value="Genomic_DNA"/>
</dbReference>
<name>A0A8D5U878_9CREN</name>
<evidence type="ECO:0000313" key="2">
    <source>
        <dbReference type="Proteomes" id="UP000825123"/>
    </source>
</evidence>
<sequence>MILKEIKSFFQYQKEGDLELLKEVLKEVRYKDGYVILREEKIKVENKEDAVGVFLANIPYAILGEGEIREDLPDKVRKIQSDAIKLVTLGINEVATLEIYLMLEMSLRTLYSEYLSKGVTIKYKEKKVKVKGLDYRRLKLYIRRKGWSKYKVKVNGEVFPFSQGSLLAWAERYMDQKLSLTYRLSVNVRNLLAHGEVEWDLFPTLSSVKSASYASWSLFDNFRKKYE</sequence>
<reference evidence="1 2" key="1">
    <citation type="submission" date="2021-04" db="EMBL/GenBank/DDBJ databases">
        <title>Complete genome sequence of Stygiolobus sp. KN-1.</title>
        <authorList>
            <person name="Nakamura K."/>
            <person name="Sakai H."/>
            <person name="Kurosawa N."/>
        </authorList>
    </citation>
    <scope>NUCLEOTIDE SEQUENCE [LARGE SCALE GENOMIC DNA]</scope>
    <source>
        <strain evidence="1 2">KN-1</strain>
    </source>
</reference>
<dbReference type="AlphaFoldDB" id="A0A8D5U878"/>
<accession>A0A8D5U878</accession>
<dbReference type="KEGG" id="csty:KN1_22890"/>